<dbReference type="Proteomes" id="UP000007648">
    <property type="component" value="Unassembled WGS sequence"/>
</dbReference>
<dbReference type="GO" id="GO:0006665">
    <property type="term" value="P:sphingolipid metabolic process"/>
    <property type="evidence" value="ECO:0007669"/>
    <property type="project" value="Ensembl"/>
</dbReference>
<dbReference type="InterPro" id="IPR048805">
    <property type="entry name" value="ZPBP1/2_C"/>
</dbReference>
<dbReference type="GO" id="GO:0001675">
    <property type="term" value="P:acrosome assembly"/>
    <property type="evidence" value="ECO:0007669"/>
    <property type="project" value="Ensembl"/>
</dbReference>
<evidence type="ECO:0000259" key="9">
    <source>
        <dbReference type="Pfam" id="PF20626"/>
    </source>
</evidence>
<evidence type="ECO:0000256" key="4">
    <source>
        <dbReference type="ARBA" id="ARBA00022525"/>
    </source>
</evidence>
<comment type="similarity">
    <text evidence="3">Belongs to the zona pellucida-binding protein Sp38 family.</text>
</comment>
<evidence type="ECO:0000256" key="5">
    <source>
        <dbReference type="ARBA" id="ARBA00023180"/>
    </source>
</evidence>
<keyword evidence="4" id="KW-0964">Secreted</keyword>
<dbReference type="GO" id="GO:0001669">
    <property type="term" value="C:acrosomal vesicle"/>
    <property type="evidence" value="ECO:0007669"/>
    <property type="project" value="UniProtKB-SubCell"/>
</dbReference>
<dbReference type="RefSeq" id="XP_012403795.1">
    <property type="nucleotide sequence ID" value="XM_012548341.3"/>
</dbReference>
<keyword evidence="11" id="KW-1185">Reference proteome</keyword>
<organism evidence="10 11">
    <name type="scientific">Sarcophilus harrisii</name>
    <name type="common">Tasmanian devil</name>
    <name type="synonym">Sarcophilus laniarius</name>
    <dbReference type="NCBI Taxonomy" id="9305"/>
    <lineage>
        <taxon>Eukaryota</taxon>
        <taxon>Metazoa</taxon>
        <taxon>Chordata</taxon>
        <taxon>Craniata</taxon>
        <taxon>Vertebrata</taxon>
        <taxon>Euteleostomi</taxon>
        <taxon>Mammalia</taxon>
        <taxon>Metatheria</taxon>
        <taxon>Dasyuromorphia</taxon>
        <taxon>Dasyuridae</taxon>
        <taxon>Sarcophilus</taxon>
    </lineage>
</organism>
<dbReference type="InterPro" id="IPR013783">
    <property type="entry name" value="Ig-like_fold"/>
</dbReference>
<dbReference type="GO" id="GO:0002638">
    <property type="term" value="P:negative regulation of immunoglobulin production"/>
    <property type="evidence" value="ECO:0007669"/>
    <property type="project" value="Ensembl"/>
</dbReference>
<accession>G3WNZ3</accession>
<dbReference type="InterPro" id="IPR048806">
    <property type="entry name" value="ZPBP1/2_N"/>
</dbReference>
<dbReference type="OMA" id="KSCVGKY"/>
<evidence type="ECO:0000256" key="1">
    <source>
        <dbReference type="ARBA" id="ARBA00004218"/>
    </source>
</evidence>
<dbReference type="STRING" id="9305.ENSSHAP00000017148"/>
<keyword evidence="6" id="KW-0968">Cytoplasmic vesicle</keyword>
<evidence type="ECO:0000256" key="3">
    <source>
        <dbReference type="ARBA" id="ARBA00007196"/>
    </source>
</evidence>
<dbReference type="AlphaFoldDB" id="G3WNZ3"/>
<evidence type="ECO:0000256" key="2">
    <source>
        <dbReference type="ARBA" id="ARBA00004613"/>
    </source>
</evidence>
<dbReference type="eggNOG" id="ENOG502R75S">
    <property type="taxonomic scope" value="Eukaryota"/>
</dbReference>
<evidence type="ECO:0000256" key="6">
    <source>
        <dbReference type="ARBA" id="ARBA00023329"/>
    </source>
</evidence>
<dbReference type="Gene3D" id="2.60.40.10">
    <property type="entry name" value="Immunoglobulins"/>
    <property type="match status" value="1"/>
</dbReference>
<dbReference type="GO" id="GO:0007339">
    <property type="term" value="P:binding of sperm to zona pellucida"/>
    <property type="evidence" value="ECO:0007669"/>
    <property type="project" value="Ensembl"/>
</dbReference>
<feature type="chain" id="PRO_5003459022" evidence="7">
    <location>
        <begin position="21"/>
        <end position="327"/>
    </location>
</feature>
<dbReference type="GeneID" id="100927014"/>
<comment type="subcellular location">
    <subcellularLocation>
        <location evidence="1">Cytoplasmic vesicle</location>
        <location evidence="1">Secretory vesicle</location>
        <location evidence="1">Acrosome</location>
    </subcellularLocation>
    <subcellularLocation>
        <location evidence="2">Secreted</location>
    </subcellularLocation>
</comment>
<dbReference type="GO" id="GO:0046466">
    <property type="term" value="P:membrane lipid catabolic process"/>
    <property type="evidence" value="ECO:0007669"/>
    <property type="project" value="Ensembl"/>
</dbReference>
<dbReference type="GeneTree" id="ENSGT00520000055647"/>
<dbReference type="GO" id="GO:0005576">
    <property type="term" value="C:extracellular region"/>
    <property type="evidence" value="ECO:0007669"/>
    <property type="project" value="UniProtKB-SubCell"/>
</dbReference>
<dbReference type="CTD" id="124626"/>
<dbReference type="GO" id="GO:0016020">
    <property type="term" value="C:membrane"/>
    <property type="evidence" value="ECO:0007669"/>
    <property type="project" value="GOC"/>
</dbReference>
<dbReference type="Ensembl" id="ENSSHAT00000017291.2">
    <property type="protein sequence ID" value="ENSSHAP00000017148.1"/>
    <property type="gene ID" value="ENSSHAG00000014573.2"/>
</dbReference>
<evidence type="ECO:0000313" key="11">
    <source>
        <dbReference type="Proteomes" id="UP000007648"/>
    </source>
</evidence>
<dbReference type="GO" id="GO:0032922">
    <property type="term" value="P:circadian regulation of gene expression"/>
    <property type="evidence" value="ECO:0007669"/>
    <property type="project" value="Ensembl"/>
</dbReference>
<keyword evidence="7" id="KW-0732">Signal</keyword>
<dbReference type="PANTHER" id="PTHR15443:SF4">
    <property type="entry name" value="ZONA PELLUCIDA-BINDING PROTEIN 2"/>
    <property type="match status" value="1"/>
</dbReference>
<gene>
    <name evidence="10" type="primary">ZPBP2</name>
</gene>
<sequence length="327" mass="37632">MKRVWALLPAVFLYLSEGVGELFSVPEKKNYIYGNVEHPVKIYVKMHHNSPFLACMDKELSQTEIIDPISLWMGPNGKHLKENSHINLTSEGKLMITSFQASMSGSYICTLTYKIISEETQKEQEIYNIYTFMAFGYQEPDFAYQMTVRFTTDSCNGKKNSQFFKLLIRILDEIIIDLTCHIEEPSYKCHFLEIPKHGLKEELFIAFQVKPFSPERKAACSKLSVDCEEITNSNVHQARNRIEEFFLKQTNILKHEFNYIPNIHYVEHSFKVIRIDSCQPGFGKNDILHSDCASCCVVCDPRTYSPNTDVTCQACLTVHIYGAKTCP</sequence>
<dbReference type="GO" id="GO:0044297">
    <property type="term" value="C:cell body"/>
    <property type="evidence" value="ECO:0007669"/>
    <property type="project" value="Ensembl"/>
</dbReference>
<dbReference type="GO" id="GO:0002199">
    <property type="term" value="C:zona pellucida receptor complex"/>
    <property type="evidence" value="ECO:0007669"/>
    <property type="project" value="Ensembl"/>
</dbReference>
<evidence type="ECO:0000259" key="8">
    <source>
        <dbReference type="Pfam" id="PF07354"/>
    </source>
</evidence>
<dbReference type="OrthoDB" id="9403351at2759"/>
<dbReference type="Pfam" id="PF20626">
    <property type="entry name" value="EGF_Sp38_C"/>
    <property type="match status" value="1"/>
</dbReference>
<evidence type="ECO:0000256" key="7">
    <source>
        <dbReference type="SAM" id="SignalP"/>
    </source>
</evidence>
<feature type="signal peptide" evidence="7">
    <location>
        <begin position="1"/>
        <end position="20"/>
    </location>
</feature>
<dbReference type="PANTHER" id="PTHR15443">
    <property type="entry name" value="ZONA PELLUCIDA BINDING PROTEIN SP38"/>
    <property type="match status" value="1"/>
</dbReference>
<dbReference type="SUPFAM" id="SSF48726">
    <property type="entry name" value="Immunoglobulin"/>
    <property type="match status" value="1"/>
</dbReference>
<proteinExistence type="inferred from homology"/>
<reference evidence="10" key="2">
    <citation type="submission" date="2025-08" db="UniProtKB">
        <authorList>
            <consortium name="Ensembl"/>
        </authorList>
    </citation>
    <scope>IDENTIFICATION</scope>
</reference>
<dbReference type="HOGENOM" id="CLU_056016_1_0_1"/>
<reference evidence="10 11" key="1">
    <citation type="journal article" date="2011" name="Proc. Natl. Acad. Sci. U.S.A.">
        <title>Genetic diversity and population structure of the endangered marsupial Sarcophilus harrisii (Tasmanian devil).</title>
        <authorList>
            <person name="Miller W."/>
            <person name="Hayes V.M."/>
            <person name="Ratan A."/>
            <person name="Petersen D.C."/>
            <person name="Wittekindt N.E."/>
            <person name="Miller J."/>
            <person name="Walenz B."/>
            <person name="Knight J."/>
            <person name="Qi J."/>
            <person name="Zhao F."/>
            <person name="Wang Q."/>
            <person name="Bedoya-Reina O.C."/>
            <person name="Katiyar N."/>
            <person name="Tomsho L.P."/>
            <person name="Kasson L.M."/>
            <person name="Hardie R.A."/>
            <person name="Woodbridge P."/>
            <person name="Tindall E.A."/>
            <person name="Bertelsen M.F."/>
            <person name="Dixon D."/>
            <person name="Pyecroft S."/>
            <person name="Helgen K.M."/>
            <person name="Lesk A.M."/>
            <person name="Pringle T.H."/>
            <person name="Patterson N."/>
            <person name="Zhang Y."/>
            <person name="Kreiss A."/>
            <person name="Woods G.M."/>
            <person name="Jones M.E."/>
            <person name="Schuster S.C."/>
        </authorList>
    </citation>
    <scope>NUCLEOTIDE SEQUENCE [LARGE SCALE GENOMIC DNA]</scope>
</reference>
<name>G3WNZ3_SARHA</name>
<dbReference type="Pfam" id="PF07354">
    <property type="entry name" value="Sp38"/>
    <property type="match status" value="1"/>
</dbReference>
<feature type="domain" description="Zona-pellucida-binding protein 1/2 C-terminal" evidence="9">
    <location>
        <begin position="278"/>
        <end position="327"/>
    </location>
</feature>
<dbReference type="InParanoid" id="G3WNZ3"/>
<protein>
    <submittedName>
        <fullName evidence="10">Zona pellucida binding protein 2</fullName>
    </submittedName>
</protein>
<dbReference type="InterPro" id="IPR036179">
    <property type="entry name" value="Ig-like_dom_sf"/>
</dbReference>
<dbReference type="FunCoup" id="G3WNZ3">
    <property type="interactions" value="45"/>
</dbReference>
<dbReference type="KEGG" id="shr:100927014"/>
<keyword evidence="5" id="KW-0325">Glycoprotein</keyword>
<feature type="domain" description="Zona-pellucida-binding protein 1/2 N-terminal" evidence="8">
    <location>
        <begin position="39"/>
        <end position="138"/>
    </location>
</feature>
<evidence type="ECO:0000313" key="10">
    <source>
        <dbReference type="Ensembl" id="ENSSHAP00000017148.1"/>
    </source>
</evidence>
<reference evidence="10" key="3">
    <citation type="submission" date="2025-09" db="UniProtKB">
        <authorList>
            <consortium name="Ensembl"/>
        </authorList>
    </citation>
    <scope>IDENTIFICATION</scope>
</reference>
<dbReference type="InterPro" id="IPR010857">
    <property type="entry name" value="Sp38-bd"/>
</dbReference>